<dbReference type="Proteomes" id="UP000693972">
    <property type="component" value="Unassembled WGS sequence"/>
</dbReference>
<keyword evidence="4" id="KW-1185">Reference proteome</keyword>
<gene>
    <name evidence="2" type="ORF">KUL25_16230</name>
    <name evidence="3" type="ORF">KUL25_16235</name>
</gene>
<evidence type="ECO:0000313" key="4">
    <source>
        <dbReference type="Proteomes" id="UP000693972"/>
    </source>
</evidence>
<organism evidence="3">
    <name type="scientific">Gymnodinialimonas phycosphaerae</name>
    <dbReference type="NCBI Taxonomy" id="2841589"/>
    <lineage>
        <taxon>Bacteria</taxon>
        <taxon>Pseudomonadati</taxon>
        <taxon>Pseudomonadota</taxon>
        <taxon>Alphaproteobacteria</taxon>
        <taxon>Rhodobacterales</taxon>
        <taxon>Paracoccaceae</taxon>
        <taxon>Gymnodinialimonas</taxon>
    </lineage>
</organism>
<evidence type="ECO:0000313" key="3">
    <source>
        <dbReference type="EMBL" id="QXL86977.1"/>
    </source>
</evidence>
<feature type="chain" id="PRO_5037540337" evidence="1">
    <location>
        <begin position="29"/>
        <end position="247"/>
    </location>
</feature>
<evidence type="ECO:0000313" key="2">
    <source>
        <dbReference type="EMBL" id="MBY4894305.1"/>
    </source>
</evidence>
<accession>A0A975YF21</accession>
<feature type="signal peptide" evidence="1">
    <location>
        <begin position="1"/>
        <end position="28"/>
    </location>
</feature>
<keyword evidence="1" id="KW-0732">Signal</keyword>
<dbReference type="RefSeq" id="WP_257893890.1">
    <property type="nucleotide sequence ID" value="NZ_JAIMBW010000001.1"/>
</dbReference>
<dbReference type="EMBL" id="CP078073">
    <property type="protein sequence ID" value="QXL86977.1"/>
    <property type="molecule type" value="Genomic_DNA"/>
</dbReference>
<dbReference type="AlphaFoldDB" id="A0A975YF21"/>
<sequence>MPSIRYQPFTAARIFAICATVLTGPAMAQGGNSVFPVPEGCTAFLTVQSRSCLISHLWRCDADPEGTHWRATLDDEGAFYLNFTDAEFRWLRSFNLRNGSQDTLIEPEEDPASMSELLETGRDTMVFSIREDRAEGVFRRDYTGFDALTGASVMVDGEELLVTEFAYQWQTEAGPRVTEGSQFISPRLGLFFGGLETITTPSGDVLEGNYSPMEFAEPGEPGFLSTEPQYDCGDIMSGLLPRPEARG</sequence>
<protein>
    <submittedName>
        <fullName evidence="3">Uncharacterized protein</fullName>
    </submittedName>
</protein>
<proteinExistence type="predicted"/>
<evidence type="ECO:0000256" key="1">
    <source>
        <dbReference type="SAM" id="SignalP"/>
    </source>
</evidence>
<name>A0A975YF21_9RHOB</name>
<dbReference type="EMBL" id="JAIMBW010000001">
    <property type="protein sequence ID" value="MBY4894305.1"/>
    <property type="molecule type" value="Genomic_DNA"/>
</dbReference>
<reference evidence="3 4" key="1">
    <citation type="submission" date="2021-07" db="EMBL/GenBank/DDBJ databases">
        <title>Karlodiniumbacter phycospheric gen. nov., sp. nov., a phycosphere bacterium isolated from karlodinium veneficum.</title>
        <authorList>
            <person name="Peng Y."/>
            <person name="Jiang L."/>
            <person name="Lee J."/>
        </authorList>
    </citation>
    <scope>NUCLEOTIDE SEQUENCE</scope>
    <source>
        <strain evidence="3 4">N5</strain>
    </source>
</reference>